<reference evidence="2 3" key="1">
    <citation type="submission" date="2020-12" db="EMBL/GenBank/DDBJ databases">
        <title>Metabolic potential, ecology and presence of endohyphal bacteria is reflected in genomic diversity of Mucoromycotina.</title>
        <authorList>
            <person name="Muszewska A."/>
            <person name="Okrasinska A."/>
            <person name="Steczkiewicz K."/>
            <person name="Drgas O."/>
            <person name="Orlowska M."/>
            <person name="Perlinska-Lenart U."/>
            <person name="Aleksandrzak-Piekarczyk T."/>
            <person name="Szatraj K."/>
            <person name="Zielenkiewicz U."/>
            <person name="Pilsyk S."/>
            <person name="Malc E."/>
            <person name="Mieczkowski P."/>
            <person name="Kruszewska J.S."/>
            <person name="Biernat P."/>
            <person name="Pawlowska J."/>
        </authorList>
    </citation>
    <scope>NUCLEOTIDE SEQUENCE [LARGE SCALE GENOMIC DNA]</scope>
    <source>
        <strain evidence="2 3">CBS 142.35</strain>
    </source>
</reference>
<dbReference type="Pfam" id="PF14214">
    <property type="entry name" value="Helitron_like_N"/>
    <property type="match status" value="1"/>
</dbReference>
<gene>
    <name evidence="2" type="ORF">INT45_010572</name>
</gene>
<dbReference type="OrthoDB" id="2447509at2759"/>
<accession>A0A8H7VFU7</accession>
<dbReference type="InterPro" id="IPR025476">
    <property type="entry name" value="Helitron_helicase-like"/>
</dbReference>
<keyword evidence="3" id="KW-1185">Reference proteome</keyword>
<protein>
    <recommendedName>
        <fullName evidence="1">Helitron helicase-like domain-containing protein</fullName>
    </recommendedName>
</protein>
<dbReference type="PANTHER" id="PTHR10492">
    <property type="match status" value="1"/>
</dbReference>
<dbReference type="Proteomes" id="UP000646827">
    <property type="component" value="Unassembled WGS sequence"/>
</dbReference>
<feature type="domain" description="Helitron helicase-like" evidence="1">
    <location>
        <begin position="6"/>
        <end position="154"/>
    </location>
</feature>
<evidence type="ECO:0000313" key="2">
    <source>
        <dbReference type="EMBL" id="KAG2214928.1"/>
    </source>
</evidence>
<comment type="caution">
    <text evidence="2">The sequence shown here is derived from an EMBL/GenBank/DDBJ whole genome shotgun (WGS) entry which is preliminary data.</text>
</comment>
<proteinExistence type="predicted"/>
<dbReference type="AlphaFoldDB" id="A0A8H7VFU7"/>
<evidence type="ECO:0000259" key="1">
    <source>
        <dbReference type="Pfam" id="PF14214"/>
    </source>
</evidence>
<evidence type="ECO:0000313" key="3">
    <source>
        <dbReference type="Proteomes" id="UP000646827"/>
    </source>
</evidence>
<dbReference type="EMBL" id="JAEPRB010000562">
    <property type="protein sequence ID" value="KAG2214928.1"/>
    <property type="molecule type" value="Genomic_DNA"/>
</dbReference>
<name>A0A8H7VFU7_9FUNG</name>
<organism evidence="2 3">
    <name type="scientific">Circinella minor</name>
    <dbReference type="NCBI Taxonomy" id="1195481"/>
    <lineage>
        <taxon>Eukaryota</taxon>
        <taxon>Fungi</taxon>
        <taxon>Fungi incertae sedis</taxon>
        <taxon>Mucoromycota</taxon>
        <taxon>Mucoromycotina</taxon>
        <taxon>Mucoromycetes</taxon>
        <taxon>Mucorales</taxon>
        <taxon>Lichtheimiaceae</taxon>
        <taxon>Circinella</taxon>
    </lineage>
</organism>
<sequence>MPMIHNGSRTIYHHHFHRLFQQFVANNYARIEFSCGQYITNDQNDLHADLYYGTDDNVDPCQIGRSIILPSSFTGAIIYQRGNSTLFITYTCNPQWPKKQSELLPGQQAFDRSDFCSQVFHMKMTEMLAHIKEFNCFGCVVGYGTTAEFQKWDLPNLPNSATYPQLYCTVTRSMLHGTCGNFNLNAICRKGGQCSQDYSKPFVVETRVSRDSYPIYHRHENIHNHHHFQRSNFIADNSHVIPYNPYLCQKYNIRINVEICTSSRIIKYLFKYLTRGSDRAQIKMVQCRESEAVQSTNATLNTTDVLNDVEPELIDEVIQFQKPCYIGPYKAIWRTFKYQAYVHYLYM</sequence>